<evidence type="ECO:0000256" key="2">
    <source>
        <dbReference type="ARBA" id="ARBA00022694"/>
    </source>
</evidence>
<comment type="similarity">
    <text evidence="1 4">Belongs to the pseudouridine synthase TruD family.</text>
</comment>
<dbReference type="PROSITE" id="PS50984">
    <property type="entry name" value="TRUD"/>
    <property type="match status" value="1"/>
</dbReference>
<dbReference type="PROSITE" id="PS01268">
    <property type="entry name" value="UPF0024"/>
    <property type="match status" value="1"/>
</dbReference>
<feature type="active site" description="Nucleophile" evidence="4">
    <location>
        <position position="86"/>
    </location>
</feature>
<accession>A0A858QBA6</accession>
<evidence type="ECO:0000313" key="7">
    <source>
        <dbReference type="Proteomes" id="UP000503004"/>
    </source>
</evidence>
<keyword evidence="2 4" id="KW-0819">tRNA processing</keyword>
<protein>
    <recommendedName>
        <fullName evidence="4">tRNA pseudouridine synthase D</fullName>
        <ecNumber evidence="4">5.4.99.27</ecNumber>
    </recommendedName>
    <alternativeName>
        <fullName evidence="4">tRNA pseudouridine(13) synthase</fullName>
    </alternativeName>
    <alternativeName>
        <fullName evidence="4">tRNA pseudouridylate synthase D</fullName>
    </alternativeName>
    <alternativeName>
        <fullName evidence="4">tRNA-uridine isomerase D</fullName>
    </alternativeName>
</protein>
<dbReference type="KEGG" id="metu:GNH96_15600"/>
<dbReference type="InterPro" id="IPR050170">
    <property type="entry name" value="TruD_pseudoU_synthase"/>
</dbReference>
<dbReference type="Pfam" id="PF01142">
    <property type="entry name" value="TruD"/>
    <property type="match status" value="2"/>
</dbReference>
<dbReference type="InterPro" id="IPR011760">
    <property type="entry name" value="PsdUridine_synth_TruD_insert"/>
</dbReference>
<dbReference type="RefSeq" id="WP_169604487.1">
    <property type="nucleotide sequence ID" value="NZ_CP046565.1"/>
</dbReference>
<dbReference type="GO" id="GO:0003723">
    <property type="term" value="F:RNA binding"/>
    <property type="evidence" value="ECO:0007669"/>
    <property type="project" value="InterPro"/>
</dbReference>
<dbReference type="InterPro" id="IPR042214">
    <property type="entry name" value="TruD_catalytic"/>
</dbReference>
<dbReference type="InterPro" id="IPR043165">
    <property type="entry name" value="TruD_insert_sf"/>
</dbReference>
<organism evidence="6 7">
    <name type="scientific">Methylococcus geothermalis</name>
    <dbReference type="NCBI Taxonomy" id="2681310"/>
    <lineage>
        <taxon>Bacteria</taxon>
        <taxon>Pseudomonadati</taxon>
        <taxon>Pseudomonadota</taxon>
        <taxon>Gammaproteobacteria</taxon>
        <taxon>Methylococcales</taxon>
        <taxon>Methylococcaceae</taxon>
        <taxon>Methylococcus</taxon>
    </lineage>
</organism>
<sequence length="354" mass="38996">MSETISRFGLDELPRAHGEVTCRGRIRVSPEDFRVDEILGFEPSGQGEHAFVLIRKTGENTDHVAQRIARLAGVKPMDVGYAGLKDRHAVTTQWFSIGLPGKPDPDWSALASESIAVVRHARHDRKLKRGALEGNRFRIVVRELEGALDSLEARCAAIRAAGVPNYFGPQRFGHGGRNLQEALRLFADPRRRIDRNKRSLYLSAARAYLFNRILAHRVGNGSWNRALEGDAFMFTGSNSFFKADRLDEAIERRIEALAIHPSGTLWGTGDPAISGAALEMEREALAQCAAFREGLERCGLELARRALRLPVADLEFSPIGADACELAFSLPAGAYATTVLRELVEFDAHSSPDA</sequence>
<dbReference type="NCBIfam" id="TIGR00094">
    <property type="entry name" value="tRNA_TruD_broad"/>
    <property type="match status" value="1"/>
</dbReference>
<dbReference type="InterPro" id="IPR020103">
    <property type="entry name" value="PsdUridine_synth_cat_dom_sf"/>
</dbReference>
<dbReference type="SUPFAM" id="SSF55120">
    <property type="entry name" value="Pseudouridine synthase"/>
    <property type="match status" value="1"/>
</dbReference>
<reference evidence="7" key="1">
    <citation type="submission" date="2019-12" db="EMBL/GenBank/DDBJ databases">
        <authorList>
            <person name="Awala S.I."/>
            <person name="Rhee S.K."/>
        </authorList>
    </citation>
    <scope>NUCLEOTIDE SEQUENCE [LARGE SCALE GENOMIC DNA]</scope>
    <source>
        <strain evidence="7">IM1</strain>
    </source>
</reference>
<gene>
    <name evidence="4 6" type="primary">truD</name>
    <name evidence="6" type="ORF">GNH96_15600</name>
</gene>
<comment type="catalytic activity">
    <reaction evidence="4">
        <text>uridine(13) in tRNA = pseudouridine(13) in tRNA</text>
        <dbReference type="Rhea" id="RHEA:42540"/>
        <dbReference type="Rhea" id="RHEA-COMP:10105"/>
        <dbReference type="Rhea" id="RHEA-COMP:10106"/>
        <dbReference type="ChEBI" id="CHEBI:65314"/>
        <dbReference type="ChEBI" id="CHEBI:65315"/>
        <dbReference type="EC" id="5.4.99.27"/>
    </reaction>
</comment>
<dbReference type="Gene3D" id="3.30.2350.20">
    <property type="entry name" value="TruD, catalytic domain"/>
    <property type="match status" value="1"/>
</dbReference>
<dbReference type="AlphaFoldDB" id="A0A858QBA6"/>
<dbReference type="GO" id="GO:0160150">
    <property type="term" value="F:tRNA pseudouridine(13) synthase activity"/>
    <property type="evidence" value="ECO:0007669"/>
    <property type="project" value="UniProtKB-EC"/>
</dbReference>
<dbReference type="InterPro" id="IPR001656">
    <property type="entry name" value="PsdUridine_synth_TruD"/>
</dbReference>
<comment type="function">
    <text evidence="4">Responsible for synthesis of pseudouridine from uracil-13 in transfer RNAs.</text>
</comment>
<dbReference type="NCBIfam" id="NF002153">
    <property type="entry name" value="PRK00984.1-2"/>
    <property type="match status" value="1"/>
</dbReference>
<dbReference type="Gene3D" id="3.30.2340.10">
    <property type="entry name" value="TruD, insertion domain"/>
    <property type="match status" value="1"/>
</dbReference>
<feature type="domain" description="TRUD" evidence="5">
    <location>
        <begin position="162"/>
        <end position="309"/>
    </location>
</feature>
<dbReference type="PANTHER" id="PTHR47811:SF1">
    <property type="entry name" value="TRNA PSEUDOURIDINE SYNTHASE D"/>
    <property type="match status" value="1"/>
</dbReference>
<evidence type="ECO:0000256" key="1">
    <source>
        <dbReference type="ARBA" id="ARBA00007953"/>
    </source>
</evidence>
<keyword evidence="3 4" id="KW-0413">Isomerase</keyword>
<dbReference type="GO" id="GO:0005829">
    <property type="term" value="C:cytosol"/>
    <property type="evidence" value="ECO:0007669"/>
    <property type="project" value="TreeGrafter"/>
</dbReference>
<dbReference type="CDD" id="cd02575">
    <property type="entry name" value="PseudoU_synth_EcTruD"/>
    <property type="match status" value="1"/>
</dbReference>
<dbReference type="InterPro" id="IPR020119">
    <property type="entry name" value="PsdUridine_synth_TruD_CS"/>
</dbReference>
<dbReference type="HAMAP" id="MF_01082">
    <property type="entry name" value="TruD"/>
    <property type="match status" value="1"/>
</dbReference>
<keyword evidence="7" id="KW-1185">Reference proteome</keyword>
<evidence type="ECO:0000259" key="5">
    <source>
        <dbReference type="PROSITE" id="PS50984"/>
    </source>
</evidence>
<dbReference type="Proteomes" id="UP000503004">
    <property type="component" value="Chromosome"/>
</dbReference>
<name>A0A858QBA6_9GAMM</name>
<dbReference type="PANTHER" id="PTHR47811">
    <property type="entry name" value="TRNA PSEUDOURIDINE SYNTHASE D"/>
    <property type="match status" value="1"/>
</dbReference>
<proteinExistence type="inferred from homology"/>
<dbReference type="GO" id="GO:0031119">
    <property type="term" value="P:tRNA pseudouridine synthesis"/>
    <property type="evidence" value="ECO:0007669"/>
    <property type="project" value="UniProtKB-UniRule"/>
</dbReference>
<dbReference type="EC" id="5.4.99.27" evidence="4"/>
<evidence type="ECO:0000313" key="6">
    <source>
        <dbReference type="EMBL" id="QJD31222.1"/>
    </source>
</evidence>
<evidence type="ECO:0000256" key="4">
    <source>
        <dbReference type="HAMAP-Rule" id="MF_01082"/>
    </source>
</evidence>
<evidence type="ECO:0000256" key="3">
    <source>
        <dbReference type="ARBA" id="ARBA00023235"/>
    </source>
</evidence>
<dbReference type="EMBL" id="CP046565">
    <property type="protein sequence ID" value="QJD31222.1"/>
    <property type="molecule type" value="Genomic_DNA"/>
</dbReference>